<dbReference type="HAMAP" id="MF_00384">
    <property type="entry name" value="Homoser_kinase"/>
    <property type="match status" value="1"/>
</dbReference>
<keyword evidence="6 13" id="KW-0808">Transferase</keyword>
<evidence type="ECO:0000256" key="1">
    <source>
        <dbReference type="ARBA" id="ARBA00005015"/>
    </source>
</evidence>
<proteinExistence type="inferred from homology"/>
<feature type="binding site" evidence="13">
    <location>
        <begin position="86"/>
        <end position="96"/>
    </location>
    <ligand>
        <name>ATP</name>
        <dbReference type="ChEBI" id="CHEBI:30616"/>
    </ligand>
</feature>
<comment type="function">
    <text evidence="12 13">Catalyzes the ATP-dependent phosphorylation of L-homoserine to L-homoserine phosphate.</text>
</comment>
<keyword evidence="10 13" id="KW-0067">ATP-binding</keyword>
<accession>A0A239HBR9</accession>
<dbReference type="UniPathway" id="UPA00050">
    <property type="reaction ID" value="UER00064"/>
</dbReference>
<evidence type="ECO:0000256" key="12">
    <source>
        <dbReference type="ARBA" id="ARBA00049954"/>
    </source>
</evidence>
<dbReference type="InterPro" id="IPR000870">
    <property type="entry name" value="Homoserine_kinase"/>
</dbReference>
<dbReference type="InterPro" id="IPR006204">
    <property type="entry name" value="GHMP_kinase_N_dom"/>
</dbReference>
<organism evidence="16 17">
    <name type="scientific">Anaerovirgula multivorans</name>
    <dbReference type="NCBI Taxonomy" id="312168"/>
    <lineage>
        <taxon>Bacteria</taxon>
        <taxon>Bacillati</taxon>
        <taxon>Bacillota</taxon>
        <taxon>Clostridia</taxon>
        <taxon>Peptostreptococcales</taxon>
        <taxon>Natronincolaceae</taxon>
        <taxon>Anaerovirgula</taxon>
    </lineage>
</organism>
<dbReference type="InterPro" id="IPR013750">
    <property type="entry name" value="GHMP_kinase_C_dom"/>
</dbReference>
<comment type="similarity">
    <text evidence="2 13">Belongs to the GHMP kinase family. Homoserine kinase subfamily.</text>
</comment>
<dbReference type="Gene3D" id="3.30.70.890">
    <property type="entry name" value="GHMP kinase, C-terminal domain"/>
    <property type="match status" value="1"/>
</dbReference>
<comment type="subcellular location">
    <subcellularLocation>
        <location evidence="13">Cytoplasm</location>
    </subcellularLocation>
</comment>
<evidence type="ECO:0000259" key="14">
    <source>
        <dbReference type="Pfam" id="PF00288"/>
    </source>
</evidence>
<keyword evidence="5 13" id="KW-0028">Amino-acid biosynthesis</keyword>
<sequence>MVRVTVPATTANIGPGFDCLGIALSLYNEIEAEEIEKGLLIEVEGRDKEEIETNEGNLIYQSMLKTFDRIGWHPKGLRIKQYNRIPVSRGLGSSAACIVGGIMVANKLKNSPLSKEEMLRLAVEIEGHPDNVTPALFGGVVVSCQDQGETNYVRFPVHEALKFIVAIPEVQLSTKASRGALPEFVPFKDAVLNVGKSSLLVAALMSGELEKISCSLKDRLHQPYRISLIDSLKNIFQEAEKQEINQLFLSGAGPSIVYLTWNQEKEEKEKIFYRIIEGMPEEWNIVTLKGDNEGVK</sequence>
<dbReference type="GO" id="GO:0005524">
    <property type="term" value="F:ATP binding"/>
    <property type="evidence" value="ECO:0007669"/>
    <property type="project" value="UniProtKB-UniRule"/>
</dbReference>
<comment type="pathway">
    <text evidence="1 13">Amino-acid biosynthesis; L-threonine biosynthesis; L-threonine from L-aspartate: step 4/5.</text>
</comment>
<gene>
    <name evidence="13" type="primary">thrB</name>
    <name evidence="16" type="ORF">SAMN05446037_10216</name>
</gene>
<keyword evidence="7 13" id="KW-0791">Threonine biosynthesis</keyword>
<name>A0A239HBR9_9FIRM</name>
<protein>
    <recommendedName>
        <fullName evidence="4 13">Homoserine kinase</fullName>
        <shortName evidence="13">HK</shortName>
        <shortName evidence="13">HSK</shortName>
        <ecNumber evidence="3 13">2.7.1.39</ecNumber>
    </recommendedName>
</protein>
<dbReference type="Proteomes" id="UP000198304">
    <property type="component" value="Unassembled WGS sequence"/>
</dbReference>
<dbReference type="InterPro" id="IPR014721">
    <property type="entry name" value="Ribsml_uS5_D2-typ_fold_subgr"/>
</dbReference>
<evidence type="ECO:0000256" key="2">
    <source>
        <dbReference type="ARBA" id="ARBA00007370"/>
    </source>
</evidence>
<evidence type="ECO:0000256" key="8">
    <source>
        <dbReference type="ARBA" id="ARBA00022741"/>
    </source>
</evidence>
<evidence type="ECO:0000256" key="9">
    <source>
        <dbReference type="ARBA" id="ARBA00022777"/>
    </source>
</evidence>
<dbReference type="InterPro" id="IPR006203">
    <property type="entry name" value="GHMP_knse_ATP-bd_CS"/>
</dbReference>
<dbReference type="InterPro" id="IPR036554">
    <property type="entry name" value="GHMP_kinase_C_sf"/>
</dbReference>
<evidence type="ECO:0000256" key="5">
    <source>
        <dbReference type="ARBA" id="ARBA00022605"/>
    </source>
</evidence>
<feature type="domain" description="GHMP kinase N-terminal" evidence="14">
    <location>
        <begin position="57"/>
        <end position="139"/>
    </location>
</feature>
<feature type="domain" description="GHMP kinase C-terminal" evidence="15">
    <location>
        <begin position="208"/>
        <end position="268"/>
    </location>
</feature>
<evidence type="ECO:0000256" key="6">
    <source>
        <dbReference type="ARBA" id="ARBA00022679"/>
    </source>
</evidence>
<dbReference type="SUPFAM" id="SSF54211">
    <property type="entry name" value="Ribosomal protein S5 domain 2-like"/>
    <property type="match status" value="1"/>
</dbReference>
<keyword evidence="8 13" id="KW-0547">Nucleotide-binding</keyword>
<dbReference type="PANTHER" id="PTHR20861:SF1">
    <property type="entry name" value="HOMOSERINE KINASE"/>
    <property type="match status" value="1"/>
</dbReference>
<dbReference type="Gene3D" id="3.30.230.10">
    <property type="match status" value="1"/>
</dbReference>
<comment type="catalytic activity">
    <reaction evidence="11 13">
        <text>L-homoserine + ATP = O-phospho-L-homoserine + ADP + H(+)</text>
        <dbReference type="Rhea" id="RHEA:13985"/>
        <dbReference type="ChEBI" id="CHEBI:15378"/>
        <dbReference type="ChEBI" id="CHEBI:30616"/>
        <dbReference type="ChEBI" id="CHEBI:57476"/>
        <dbReference type="ChEBI" id="CHEBI:57590"/>
        <dbReference type="ChEBI" id="CHEBI:456216"/>
        <dbReference type="EC" id="2.7.1.39"/>
    </reaction>
</comment>
<dbReference type="GO" id="GO:0004413">
    <property type="term" value="F:homoserine kinase activity"/>
    <property type="evidence" value="ECO:0007669"/>
    <property type="project" value="UniProtKB-UniRule"/>
</dbReference>
<evidence type="ECO:0000256" key="4">
    <source>
        <dbReference type="ARBA" id="ARBA00017858"/>
    </source>
</evidence>
<keyword evidence="9 13" id="KW-0418">Kinase</keyword>
<keyword evidence="13" id="KW-0963">Cytoplasm</keyword>
<evidence type="ECO:0000256" key="7">
    <source>
        <dbReference type="ARBA" id="ARBA00022697"/>
    </source>
</evidence>
<evidence type="ECO:0000313" key="16">
    <source>
        <dbReference type="EMBL" id="SNS78468.1"/>
    </source>
</evidence>
<evidence type="ECO:0000256" key="11">
    <source>
        <dbReference type="ARBA" id="ARBA00049375"/>
    </source>
</evidence>
<dbReference type="AlphaFoldDB" id="A0A239HBR9"/>
<dbReference type="EC" id="2.7.1.39" evidence="3 13"/>
<dbReference type="PIRSF" id="PIRSF000676">
    <property type="entry name" value="Homoser_kin"/>
    <property type="match status" value="1"/>
</dbReference>
<dbReference type="RefSeq" id="WP_089284139.1">
    <property type="nucleotide sequence ID" value="NZ_FZOJ01000021.1"/>
</dbReference>
<dbReference type="Pfam" id="PF00288">
    <property type="entry name" value="GHMP_kinases_N"/>
    <property type="match status" value="1"/>
</dbReference>
<dbReference type="InterPro" id="IPR020568">
    <property type="entry name" value="Ribosomal_Su5_D2-typ_SF"/>
</dbReference>
<evidence type="ECO:0000256" key="10">
    <source>
        <dbReference type="ARBA" id="ARBA00022840"/>
    </source>
</evidence>
<dbReference type="PANTHER" id="PTHR20861">
    <property type="entry name" value="HOMOSERINE/4-DIPHOSPHOCYTIDYL-2-C-METHYL-D-ERYTHRITOL KINASE"/>
    <property type="match status" value="1"/>
</dbReference>
<dbReference type="GO" id="GO:0005737">
    <property type="term" value="C:cytoplasm"/>
    <property type="evidence" value="ECO:0007669"/>
    <property type="project" value="UniProtKB-SubCell"/>
</dbReference>
<reference evidence="17" key="1">
    <citation type="submission" date="2017-06" db="EMBL/GenBank/DDBJ databases">
        <authorList>
            <person name="Varghese N."/>
            <person name="Submissions S."/>
        </authorList>
    </citation>
    <scope>NUCLEOTIDE SEQUENCE [LARGE SCALE GENOMIC DNA]</scope>
    <source>
        <strain evidence="17">SCA</strain>
    </source>
</reference>
<dbReference type="OrthoDB" id="9769912at2"/>
<dbReference type="Pfam" id="PF08544">
    <property type="entry name" value="GHMP_kinases_C"/>
    <property type="match status" value="1"/>
</dbReference>
<dbReference type="GO" id="GO:0009088">
    <property type="term" value="P:threonine biosynthetic process"/>
    <property type="evidence" value="ECO:0007669"/>
    <property type="project" value="UniProtKB-UniRule"/>
</dbReference>
<evidence type="ECO:0000256" key="13">
    <source>
        <dbReference type="HAMAP-Rule" id="MF_00384"/>
    </source>
</evidence>
<dbReference type="SUPFAM" id="SSF55060">
    <property type="entry name" value="GHMP Kinase, C-terminal domain"/>
    <property type="match status" value="1"/>
</dbReference>
<dbReference type="EMBL" id="FZOJ01000021">
    <property type="protein sequence ID" value="SNS78468.1"/>
    <property type="molecule type" value="Genomic_DNA"/>
</dbReference>
<keyword evidence="17" id="KW-1185">Reference proteome</keyword>
<evidence type="ECO:0000259" key="15">
    <source>
        <dbReference type="Pfam" id="PF08544"/>
    </source>
</evidence>
<dbReference type="PROSITE" id="PS00627">
    <property type="entry name" value="GHMP_KINASES_ATP"/>
    <property type="match status" value="1"/>
</dbReference>
<evidence type="ECO:0000256" key="3">
    <source>
        <dbReference type="ARBA" id="ARBA00012078"/>
    </source>
</evidence>
<dbReference type="NCBIfam" id="TIGR00191">
    <property type="entry name" value="thrB"/>
    <property type="match status" value="1"/>
</dbReference>
<dbReference type="PRINTS" id="PR00958">
    <property type="entry name" value="HOMSERKINASE"/>
</dbReference>
<evidence type="ECO:0000313" key="17">
    <source>
        <dbReference type="Proteomes" id="UP000198304"/>
    </source>
</evidence>